<evidence type="ECO:0000313" key="2">
    <source>
        <dbReference type="EMBL" id="EMZ24749.1"/>
    </source>
</evidence>
<keyword evidence="1" id="KW-1133">Transmembrane helix</keyword>
<dbReference type="OrthoDB" id="243547at2"/>
<feature type="transmembrane region" description="Helical" evidence="1">
    <location>
        <begin position="84"/>
        <end position="101"/>
    </location>
</feature>
<evidence type="ECO:0000256" key="1">
    <source>
        <dbReference type="SAM" id="Phobius"/>
    </source>
</evidence>
<keyword evidence="3" id="KW-1185">Reference proteome</keyword>
<keyword evidence="1" id="KW-0812">Transmembrane</keyword>
<gene>
    <name evidence="2" type="ORF">C823_03053</name>
</gene>
<dbReference type="HOGENOM" id="CLU_505031_0_0_9"/>
<feature type="transmembrane region" description="Helical" evidence="1">
    <location>
        <begin position="254"/>
        <end position="271"/>
    </location>
</feature>
<feature type="transmembrane region" description="Helical" evidence="1">
    <location>
        <begin position="53"/>
        <end position="72"/>
    </location>
</feature>
<dbReference type="Proteomes" id="UP000012589">
    <property type="component" value="Unassembled WGS sequence"/>
</dbReference>
<reference evidence="2 3" key="1">
    <citation type="journal article" date="2014" name="Genome Announc.">
        <title>Draft genome sequences of the altered schaedler flora, a defined bacterial community from gnotobiotic mice.</title>
        <authorList>
            <person name="Wannemuehler M.J."/>
            <person name="Overstreet A.M."/>
            <person name="Ward D.V."/>
            <person name="Phillips G.J."/>
        </authorList>
    </citation>
    <scope>NUCLEOTIDE SEQUENCE [LARGE SCALE GENOMIC DNA]</scope>
    <source>
        <strain evidence="2 3">ASF492</strain>
    </source>
</reference>
<keyword evidence="1" id="KW-0472">Membrane</keyword>
<evidence type="ECO:0000313" key="3">
    <source>
        <dbReference type="Proteomes" id="UP000012589"/>
    </source>
</evidence>
<feature type="transmembrane region" description="Helical" evidence="1">
    <location>
        <begin position="283"/>
        <end position="301"/>
    </location>
</feature>
<dbReference type="STRING" id="1235802.C823_03053"/>
<dbReference type="EMBL" id="AQFT01000092">
    <property type="protein sequence ID" value="EMZ24749.1"/>
    <property type="molecule type" value="Genomic_DNA"/>
</dbReference>
<organism evidence="2 3">
    <name type="scientific">Eubacterium plexicaudatum ASF492</name>
    <dbReference type="NCBI Taxonomy" id="1235802"/>
    <lineage>
        <taxon>Bacteria</taxon>
        <taxon>Bacillati</taxon>
        <taxon>Bacillota</taxon>
        <taxon>Clostridia</taxon>
        <taxon>Eubacteriales</taxon>
        <taxon>Eubacteriaceae</taxon>
        <taxon>Eubacterium</taxon>
    </lineage>
</organism>
<name>N2AK00_9FIRM</name>
<dbReference type="PATRIC" id="fig|1235802.3.peg.3230"/>
<feature type="transmembrane region" description="Helical" evidence="1">
    <location>
        <begin position="116"/>
        <end position="133"/>
    </location>
</feature>
<feature type="transmembrane region" description="Helical" evidence="1">
    <location>
        <begin position="177"/>
        <end position="196"/>
    </location>
</feature>
<feature type="transmembrane region" description="Helical" evidence="1">
    <location>
        <begin position="31"/>
        <end position="47"/>
    </location>
</feature>
<protein>
    <recommendedName>
        <fullName evidence="4">Sulfatase N-terminal domain-containing protein</fullName>
    </recommendedName>
</protein>
<evidence type="ECO:0008006" key="4">
    <source>
        <dbReference type="Google" id="ProtNLM"/>
    </source>
</evidence>
<feature type="transmembrane region" description="Helical" evidence="1">
    <location>
        <begin position="145"/>
        <end position="162"/>
    </location>
</feature>
<sequence>MYFELLFIISAGISLFHSEFLKKKTADGRKTYMAVIIFSPVFFILFSKRLFMIQEMLLGCVFAYFVMAGRYLHQPGFFRFISKYMGYGVKAGLAMLLYMLLMKQYTPLEDGMGREHAMLFFWSVTILWLLAGNIRKWIAEHAKHFHLGIFAAVTPVWGFYLIEKVYNPNFVNMDVKYIAGNIIWLACLFAVLYCLFAGKRIMIKMFASVCILFGLGNYYVNCFRSSPVMPSDLLAAGTALQVAGGYVFQVQESVMEGVLCWYAGIVLLYCLPEKRIFVKRWQIQAAVTSLVIGICAGYLYGADIEGEYELDLRYDNQWNINAVYQEKGSVLGFTVLSKNLQGSKPDGYSTGRAQEILSGHRRQKDETAVTPTIIAIMDESFSDFRSVGDFQCSEEYLERWHAVDDPVILCIFGDHLPNVSAWIEDMAGKREDMFTLEEKQKMYAVPYMIWANYDTPYESREMDTSANYLGAMLLAYAGIQGTDYTDFLLEMGKEVPVYNAFGYQTPDGNWHSFDEETEVSDWIRDYRIVQYYEMFDDKK</sequence>
<dbReference type="AlphaFoldDB" id="N2AK00"/>
<feature type="transmembrane region" description="Helical" evidence="1">
    <location>
        <begin position="203"/>
        <end position="220"/>
    </location>
</feature>
<accession>N2AK00</accession>
<comment type="caution">
    <text evidence="2">The sequence shown here is derived from an EMBL/GenBank/DDBJ whole genome shotgun (WGS) entry which is preliminary data.</text>
</comment>
<dbReference type="eggNOG" id="COG1368">
    <property type="taxonomic scope" value="Bacteria"/>
</dbReference>
<proteinExistence type="predicted"/>